<organism evidence="1 2">
    <name type="scientific">Linderina macrospora</name>
    <dbReference type="NCBI Taxonomy" id="4868"/>
    <lineage>
        <taxon>Eukaryota</taxon>
        <taxon>Fungi</taxon>
        <taxon>Fungi incertae sedis</taxon>
        <taxon>Zoopagomycota</taxon>
        <taxon>Kickxellomycotina</taxon>
        <taxon>Kickxellomycetes</taxon>
        <taxon>Kickxellales</taxon>
        <taxon>Kickxellaceae</taxon>
        <taxon>Linderina</taxon>
    </lineage>
</organism>
<evidence type="ECO:0000313" key="1">
    <source>
        <dbReference type="EMBL" id="KAJ1948527.1"/>
    </source>
</evidence>
<dbReference type="Proteomes" id="UP001150603">
    <property type="component" value="Unassembled WGS sequence"/>
</dbReference>
<sequence length="177" mass="19009">MCPAPLYSYFDAQLLADFIMTSQFQEFDTQNSATSGNANQHYDQLSVAATAASLASGYSDYETQDNARLRKRRMTVTDDRRNSLYDYSGSRDAGLFGMNDGYQAGYGQSLAHSSSLPVPPGEGQSIADAITEGMSLSDLAFAGSQQYQVGEMSAGSGGHDGRPQSLRVAVTRAQNTE</sequence>
<gene>
    <name evidence="1" type="ORF">FBU59_001551</name>
</gene>
<comment type="caution">
    <text evidence="1">The sequence shown here is derived from an EMBL/GenBank/DDBJ whole genome shotgun (WGS) entry which is preliminary data.</text>
</comment>
<reference evidence="1" key="1">
    <citation type="submission" date="2022-07" db="EMBL/GenBank/DDBJ databases">
        <title>Phylogenomic reconstructions and comparative analyses of Kickxellomycotina fungi.</title>
        <authorList>
            <person name="Reynolds N.K."/>
            <person name="Stajich J.E."/>
            <person name="Barry K."/>
            <person name="Grigoriev I.V."/>
            <person name="Crous P."/>
            <person name="Smith M.E."/>
        </authorList>
    </citation>
    <scope>NUCLEOTIDE SEQUENCE</scope>
    <source>
        <strain evidence="1">NRRL 5244</strain>
    </source>
</reference>
<proteinExistence type="predicted"/>
<accession>A0ACC1JDQ6</accession>
<name>A0ACC1JDQ6_9FUNG</name>
<evidence type="ECO:0000313" key="2">
    <source>
        <dbReference type="Proteomes" id="UP001150603"/>
    </source>
</evidence>
<keyword evidence="2" id="KW-1185">Reference proteome</keyword>
<protein>
    <submittedName>
        <fullName evidence="1">Uncharacterized protein</fullName>
    </submittedName>
</protein>
<dbReference type="EMBL" id="JANBPW010000707">
    <property type="protein sequence ID" value="KAJ1948527.1"/>
    <property type="molecule type" value="Genomic_DNA"/>
</dbReference>